<reference evidence="1 2" key="1">
    <citation type="journal article" date="2023" name="Nucleic Acids Res.">
        <title>The hologenome of Daphnia magna reveals possible DNA methylation and microbiome-mediated evolution of the host genome.</title>
        <authorList>
            <person name="Chaturvedi A."/>
            <person name="Li X."/>
            <person name="Dhandapani V."/>
            <person name="Marshall H."/>
            <person name="Kissane S."/>
            <person name="Cuenca-Cambronero M."/>
            <person name="Asole G."/>
            <person name="Calvet F."/>
            <person name="Ruiz-Romero M."/>
            <person name="Marangio P."/>
            <person name="Guigo R."/>
            <person name="Rago D."/>
            <person name="Mirbahai L."/>
            <person name="Eastwood N."/>
            <person name="Colbourne J.K."/>
            <person name="Zhou J."/>
            <person name="Mallon E."/>
            <person name="Orsini L."/>
        </authorList>
    </citation>
    <scope>NUCLEOTIDE SEQUENCE [LARGE SCALE GENOMIC DNA]</scope>
    <source>
        <strain evidence="1">LRV0_1</strain>
    </source>
</reference>
<comment type="caution">
    <text evidence="1">The sequence shown here is derived from an EMBL/GenBank/DDBJ whole genome shotgun (WGS) entry which is preliminary data.</text>
</comment>
<name>A0ABQ9ZWU9_9CRUS</name>
<evidence type="ECO:0000313" key="2">
    <source>
        <dbReference type="Proteomes" id="UP001234178"/>
    </source>
</evidence>
<protein>
    <submittedName>
        <fullName evidence="1">Uncharacterized protein</fullName>
    </submittedName>
</protein>
<dbReference type="Proteomes" id="UP001234178">
    <property type="component" value="Unassembled WGS sequence"/>
</dbReference>
<sequence>MTGSRVFGRLGHRLAQQRDDGWQAKEDDGNRLRAHFASLDRSSPGIPLLPGGAHRNWWALSSIIFLLHYVLTPARDMLASWPQPYAFRASFTDQERRSSTPESIP</sequence>
<keyword evidence="2" id="KW-1185">Reference proteome</keyword>
<dbReference type="EMBL" id="JAOYFB010000006">
    <property type="protein sequence ID" value="KAK4017383.1"/>
    <property type="molecule type" value="Genomic_DNA"/>
</dbReference>
<gene>
    <name evidence="1" type="ORF">OUZ56_032695</name>
</gene>
<proteinExistence type="predicted"/>
<evidence type="ECO:0000313" key="1">
    <source>
        <dbReference type="EMBL" id="KAK4017383.1"/>
    </source>
</evidence>
<accession>A0ABQ9ZWU9</accession>
<organism evidence="1 2">
    <name type="scientific">Daphnia magna</name>
    <dbReference type="NCBI Taxonomy" id="35525"/>
    <lineage>
        <taxon>Eukaryota</taxon>
        <taxon>Metazoa</taxon>
        <taxon>Ecdysozoa</taxon>
        <taxon>Arthropoda</taxon>
        <taxon>Crustacea</taxon>
        <taxon>Branchiopoda</taxon>
        <taxon>Diplostraca</taxon>
        <taxon>Cladocera</taxon>
        <taxon>Anomopoda</taxon>
        <taxon>Daphniidae</taxon>
        <taxon>Daphnia</taxon>
    </lineage>
</organism>